<dbReference type="EMBL" id="JASWJB010000028">
    <property type="protein sequence ID" value="KAK2609011.1"/>
    <property type="molecule type" value="Genomic_DNA"/>
</dbReference>
<evidence type="ECO:0000313" key="3">
    <source>
        <dbReference type="Proteomes" id="UP001251528"/>
    </source>
</evidence>
<gene>
    <name evidence="2" type="ORF">QQS21_002381</name>
</gene>
<evidence type="ECO:0000313" key="2">
    <source>
        <dbReference type="EMBL" id="KAK2609011.1"/>
    </source>
</evidence>
<dbReference type="Pfam" id="PF25482">
    <property type="entry name" value="DUF7905"/>
    <property type="match status" value="1"/>
</dbReference>
<protein>
    <recommendedName>
        <fullName evidence="1">DUF7905 domain-containing protein</fullName>
    </recommendedName>
</protein>
<dbReference type="AlphaFoldDB" id="A0AAJ0CV49"/>
<reference evidence="2" key="1">
    <citation type="submission" date="2023-06" db="EMBL/GenBank/DDBJ databases">
        <title>Conoideocrella luteorostrata (Hypocreales: Clavicipitaceae), a potential biocontrol fungus for elongate hemlock scale in United States Christmas tree production areas.</title>
        <authorList>
            <person name="Barrett H."/>
            <person name="Lovett B."/>
            <person name="Macias A.M."/>
            <person name="Stajich J.E."/>
            <person name="Kasson M.T."/>
        </authorList>
    </citation>
    <scope>NUCLEOTIDE SEQUENCE</scope>
    <source>
        <strain evidence="2">ARSEF 14590</strain>
    </source>
</reference>
<evidence type="ECO:0000259" key="1">
    <source>
        <dbReference type="Pfam" id="PF25482"/>
    </source>
</evidence>
<accession>A0AAJ0CV49</accession>
<name>A0AAJ0CV49_9HYPO</name>
<keyword evidence="3" id="KW-1185">Reference proteome</keyword>
<dbReference type="InterPro" id="IPR057227">
    <property type="entry name" value="DUF7905"/>
</dbReference>
<comment type="caution">
    <text evidence="2">The sequence shown here is derived from an EMBL/GenBank/DDBJ whole genome shotgun (WGS) entry which is preliminary data.</text>
</comment>
<sequence>MDANVDVMITVDLDSRPRVESQPHMEQLVPIQAETCSSAHGILEQLRPIFLSSTDALRALKETLWMRVDFGHVIIHRRKKIQGNKMSYTDFAEMASQYGTRGGAELDVKLEDDGLASSTIRHLLDPTTEFGGGLQELRYQENISVKIQERNLMADFKSHPNRPATLANVRLVEPNRWPPLRWAIIAPDRKYDWAIRVDCGRIVQPIPTEMLSLIASITIKSEAHGGLPEDFLRKTPTVHLGSGTTWIDKIESIQVKASVSIPFRDTPYVIEISTHREWQGASTRGEPQSWLSLGVYGVHWDAELNSTKANDTKKDWGYEQSDIWRGSADTATGQFEEFVCYVLEVLSALEDVKVRC</sequence>
<dbReference type="Proteomes" id="UP001251528">
    <property type="component" value="Unassembled WGS sequence"/>
</dbReference>
<feature type="domain" description="DUF7905" evidence="1">
    <location>
        <begin position="45"/>
        <end position="283"/>
    </location>
</feature>
<organism evidence="2 3">
    <name type="scientific">Conoideocrella luteorostrata</name>
    <dbReference type="NCBI Taxonomy" id="1105319"/>
    <lineage>
        <taxon>Eukaryota</taxon>
        <taxon>Fungi</taxon>
        <taxon>Dikarya</taxon>
        <taxon>Ascomycota</taxon>
        <taxon>Pezizomycotina</taxon>
        <taxon>Sordariomycetes</taxon>
        <taxon>Hypocreomycetidae</taxon>
        <taxon>Hypocreales</taxon>
        <taxon>Clavicipitaceae</taxon>
        <taxon>Conoideocrella</taxon>
    </lineage>
</organism>
<proteinExistence type="predicted"/>